<name>A0A7M7THC5_STRPU</name>
<dbReference type="KEGG" id="spu:586178"/>
<protein>
    <submittedName>
        <fullName evidence="2">Uncharacterized protein</fullName>
    </submittedName>
</protein>
<dbReference type="GeneID" id="586178"/>
<feature type="region of interest" description="Disordered" evidence="1">
    <location>
        <begin position="235"/>
        <end position="275"/>
    </location>
</feature>
<dbReference type="Proteomes" id="UP000007110">
    <property type="component" value="Unassembled WGS sequence"/>
</dbReference>
<organism evidence="2 3">
    <name type="scientific">Strongylocentrotus purpuratus</name>
    <name type="common">Purple sea urchin</name>
    <dbReference type="NCBI Taxonomy" id="7668"/>
    <lineage>
        <taxon>Eukaryota</taxon>
        <taxon>Metazoa</taxon>
        <taxon>Echinodermata</taxon>
        <taxon>Eleutherozoa</taxon>
        <taxon>Echinozoa</taxon>
        <taxon>Echinoidea</taxon>
        <taxon>Euechinoidea</taxon>
        <taxon>Echinacea</taxon>
        <taxon>Camarodonta</taxon>
        <taxon>Echinidea</taxon>
        <taxon>Strongylocentrotidae</taxon>
        <taxon>Strongylocentrotus</taxon>
    </lineage>
</organism>
<dbReference type="InParanoid" id="A0A7M7THC5"/>
<sequence>MSYESCSLLSPRVHSMNLRVPNDLHQDYSENEAEKDQGDHLLSTDKRQHFAAEPLEVVNMGLQHLRTARGTATRRLRTVKKAWGTFKAKAKKHTAAPQPKLRPQQLWSISLSSPNSPSARALILNSPLTPNPYATPGNSHRYRQESRLTTPVTPFSPLRRSARIAGQTPTPCRDGKTRTRTGGRRTTPKRIELNASPGHILRELNAMTLQTGQRPKSSRSSGVDAFKAMSEGLSQTITKQDSSGKLTEIPIQKPAATKDKSTDAMESKENEPEPSRIVRLRRNRGVVISQNATDGQMLTEMFV</sequence>
<feature type="compositionally biased region" description="Polar residues" evidence="1">
    <location>
        <begin position="235"/>
        <end position="245"/>
    </location>
</feature>
<evidence type="ECO:0000313" key="3">
    <source>
        <dbReference type="Proteomes" id="UP000007110"/>
    </source>
</evidence>
<accession>A0A7M7THC5</accession>
<feature type="compositionally biased region" description="Basic residues" evidence="1">
    <location>
        <begin position="178"/>
        <end position="188"/>
    </location>
</feature>
<feature type="region of interest" description="Disordered" evidence="1">
    <location>
        <begin position="127"/>
        <end position="190"/>
    </location>
</feature>
<evidence type="ECO:0000313" key="2">
    <source>
        <dbReference type="EnsemblMetazoa" id="XP_800381"/>
    </source>
</evidence>
<dbReference type="RefSeq" id="XP_800381.2">
    <property type="nucleotide sequence ID" value="XM_795288.5"/>
</dbReference>
<evidence type="ECO:0000256" key="1">
    <source>
        <dbReference type="SAM" id="MobiDB-lite"/>
    </source>
</evidence>
<reference evidence="3" key="1">
    <citation type="submission" date="2015-02" db="EMBL/GenBank/DDBJ databases">
        <title>Genome sequencing for Strongylocentrotus purpuratus.</title>
        <authorList>
            <person name="Murali S."/>
            <person name="Liu Y."/>
            <person name="Vee V."/>
            <person name="English A."/>
            <person name="Wang M."/>
            <person name="Skinner E."/>
            <person name="Han Y."/>
            <person name="Muzny D.M."/>
            <person name="Worley K.C."/>
            <person name="Gibbs R.A."/>
        </authorList>
    </citation>
    <scope>NUCLEOTIDE SEQUENCE</scope>
</reference>
<reference evidence="2" key="2">
    <citation type="submission" date="2021-01" db="UniProtKB">
        <authorList>
            <consortium name="EnsemblMetazoa"/>
        </authorList>
    </citation>
    <scope>IDENTIFICATION</scope>
</reference>
<dbReference type="AlphaFoldDB" id="A0A7M7THC5"/>
<dbReference type="EnsemblMetazoa" id="XM_795288">
    <property type="protein sequence ID" value="XP_800381"/>
    <property type="gene ID" value="LOC586178"/>
</dbReference>
<proteinExistence type="predicted"/>
<keyword evidence="3" id="KW-1185">Reference proteome</keyword>
<dbReference type="OrthoDB" id="10130985at2759"/>
<feature type="compositionally biased region" description="Basic and acidic residues" evidence="1">
    <location>
        <begin position="256"/>
        <end position="275"/>
    </location>
</feature>